<dbReference type="HOGENOM" id="CLU_195387_0_0_7"/>
<dbReference type="Proteomes" id="UP000006176">
    <property type="component" value="Chromosome"/>
</dbReference>
<evidence type="ECO:0000313" key="3">
    <source>
        <dbReference type="Proteomes" id="UP000006176"/>
    </source>
</evidence>
<gene>
    <name evidence="2" type="ordered locus">Sulba_1997</name>
</gene>
<protein>
    <submittedName>
        <fullName evidence="2">Uncharacterized protein</fullName>
    </submittedName>
</protein>
<dbReference type="RefSeq" id="WP_014770151.1">
    <property type="nucleotide sequence ID" value="NC_018002.1"/>
</dbReference>
<keyword evidence="3" id="KW-1185">Reference proteome</keyword>
<evidence type="ECO:0000313" key="2">
    <source>
        <dbReference type="EMBL" id="AFL69276.1"/>
    </source>
</evidence>
<dbReference type="OrthoDB" id="9886101at2"/>
<dbReference type="AlphaFoldDB" id="I3XZA2"/>
<dbReference type="KEGG" id="sba:Sulba_1997"/>
<name>I3XZA2_SULBS</name>
<proteinExistence type="predicted"/>
<dbReference type="STRING" id="760154.Sulba_1997"/>
<feature type="coiled-coil region" evidence="1">
    <location>
        <begin position="20"/>
        <end position="47"/>
    </location>
</feature>
<evidence type="ECO:0000256" key="1">
    <source>
        <dbReference type="SAM" id="Coils"/>
    </source>
</evidence>
<keyword evidence="1" id="KW-0175">Coiled coil</keyword>
<dbReference type="PATRIC" id="fig|760154.4.peg.1994"/>
<accession>I3XZA2</accession>
<reference evidence="2 3" key="1">
    <citation type="submission" date="2012-06" db="EMBL/GenBank/DDBJ databases">
        <title>Complete sequence of Sulfurospirillum barnesii SES-3.</title>
        <authorList>
            <consortium name="US DOE Joint Genome Institute"/>
            <person name="Lucas S."/>
            <person name="Han J."/>
            <person name="Lapidus A."/>
            <person name="Cheng J.-F."/>
            <person name="Goodwin L."/>
            <person name="Pitluck S."/>
            <person name="Peters L."/>
            <person name="Ovchinnikova G."/>
            <person name="Lu M."/>
            <person name="Detter J.C."/>
            <person name="Han C."/>
            <person name="Tapia R."/>
            <person name="Land M."/>
            <person name="Hauser L."/>
            <person name="Kyrpides N."/>
            <person name="Ivanova N."/>
            <person name="Pagani I."/>
            <person name="Stolz J."/>
            <person name="Arkin A."/>
            <person name="Dehal P."/>
            <person name="Oremland R."/>
            <person name="Saltikov C."/>
            <person name="Basu P."/>
            <person name="Hollibaugh J."/>
            <person name="Newman D."/>
            <person name="Stolyar S."/>
            <person name="Hazen T."/>
            <person name="Woyke T."/>
        </authorList>
    </citation>
    <scope>NUCLEOTIDE SEQUENCE [LARGE SCALE GENOMIC DNA]</scope>
    <source>
        <strain evidence="3">ATCC 700032 / DSM 10660 / SES-3</strain>
    </source>
</reference>
<sequence length="81" mass="9724">MSQRKFIHLLKELLGINEPTQETLQTKENIKMLMEKLEKRYLFLKDSLTKEEDPLQRENLKETLKIIKEQLKKGKDFLNHG</sequence>
<organism evidence="2 3">
    <name type="scientific">Sulfurospirillum barnesii (strain ATCC 700032 / DSM 10660 / SES-3)</name>
    <dbReference type="NCBI Taxonomy" id="760154"/>
    <lineage>
        <taxon>Bacteria</taxon>
        <taxon>Pseudomonadati</taxon>
        <taxon>Campylobacterota</taxon>
        <taxon>Epsilonproteobacteria</taxon>
        <taxon>Campylobacterales</taxon>
        <taxon>Sulfurospirillaceae</taxon>
        <taxon>Sulfurospirillum</taxon>
    </lineage>
</organism>
<dbReference type="EMBL" id="CP003333">
    <property type="protein sequence ID" value="AFL69276.1"/>
    <property type="molecule type" value="Genomic_DNA"/>
</dbReference>